<dbReference type="GO" id="GO:0042597">
    <property type="term" value="C:periplasmic space"/>
    <property type="evidence" value="ECO:0007669"/>
    <property type="project" value="UniProtKB-SubCell"/>
</dbReference>
<reference evidence="10 11" key="1">
    <citation type="journal article" date="2011" name="J. Bacteriol.">
        <title>Genome Sequence of an Ammonia-Oxidizing Soil Archaeon, "Candidatus Nitrosoarchaeum koreensis" MY1.</title>
        <authorList>
            <person name="Kim B.K."/>
            <person name="Jung M.Y."/>
            <person name="Yu D.S."/>
            <person name="Park S.J."/>
            <person name="Oh T.K."/>
            <person name="Rhee S.K."/>
            <person name="Kim J.F."/>
        </authorList>
    </citation>
    <scope>NUCLEOTIDE SEQUENCE [LARGE SCALE GENOMIC DNA]</scope>
    <source>
        <strain evidence="10 11">MY1</strain>
    </source>
</reference>
<evidence type="ECO:0000256" key="6">
    <source>
        <dbReference type="ARBA" id="ARBA00022519"/>
    </source>
</evidence>
<sequence length="346" mass="37914">MKIQIYILIGVVVLTLISVGIMTNQDQNTHENKIRVAYFPNISHAIPIVGIEKGFFSNHIGSDIDIQPILFDSGPQVIESIFAGSVDIAYVGPGPAINAFLKSEQHDVKILSGAASGGVSFIVHPKSEIKSVADFAGKRIAAPQIGNTQDISLRTYLSDNGLKPAEKGGSVIILNTGNSDIYILFAKGDIDGAWVPEPTATILVQQLGGTRLFNENELWPENKFATVVLIAKEEYVNSHPEIIQKWLEAHQQTADWINSNKEETKTIFFDFMKNEMGKSLPVELIDESLSNLEITSDPIVSSIDTIAKRADSLGYLGRHGYNLDGLFFDKNSNSQSQEVLVNNDQT</sequence>
<keyword evidence="10" id="KW-0449">Lipoprotein</keyword>
<keyword evidence="6" id="KW-0997">Cell inner membrane</keyword>
<accession>F9CZ37</accession>
<dbReference type="Proteomes" id="UP000004440">
    <property type="component" value="Unassembled WGS sequence"/>
</dbReference>
<dbReference type="GO" id="GO:0012505">
    <property type="term" value="C:endomembrane system"/>
    <property type="evidence" value="ECO:0007669"/>
    <property type="project" value="UniProtKB-SubCell"/>
</dbReference>
<dbReference type="InterPro" id="IPR010067">
    <property type="entry name" value="ABC_SsuA_sub-bd"/>
</dbReference>
<keyword evidence="11" id="KW-1185">Reference proteome</keyword>
<keyword evidence="9" id="KW-0812">Transmembrane</keyword>
<dbReference type="Pfam" id="PF13379">
    <property type="entry name" value="NMT1_2"/>
    <property type="match status" value="1"/>
</dbReference>
<keyword evidence="5" id="KW-1003">Cell membrane</keyword>
<proteinExistence type="inferred from homology"/>
<evidence type="ECO:0000256" key="3">
    <source>
        <dbReference type="ARBA" id="ARBA00010742"/>
    </source>
</evidence>
<comment type="subcellular location">
    <subcellularLocation>
        <location evidence="1">Endomembrane system</location>
    </subcellularLocation>
    <subcellularLocation>
        <location evidence="2">Periplasm</location>
    </subcellularLocation>
</comment>
<dbReference type="EMBL" id="AFPU01000001">
    <property type="protein sequence ID" value="EGP94195.1"/>
    <property type="molecule type" value="Genomic_DNA"/>
</dbReference>
<evidence type="ECO:0000256" key="4">
    <source>
        <dbReference type="ARBA" id="ARBA00022448"/>
    </source>
</evidence>
<keyword evidence="7" id="KW-0732">Signal</keyword>
<keyword evidence="9" id="KW-1133">Transmembrane helix</keyword>
<keyword evidence="8 9" id="KW-0472">Membrane</keyword>
<evidence type="ECO:0000256" key="9">
    <source>
        <dbReference type="SAM" id="Phobius"/>
    </source>
</evidence>
<feature type="transmembrane region" description="Helical" evidence="9">
    <location>
        <begin position="5"/>
        <end position="23"/>
    </location>
</feature>
<dbReference type="InterPro" id="IPR044527">
    <property type="entry name" value="NrtA/CpmA_ABC-bd_dom"/>
</dbReference>
<dbReference type="CDD" id="cd13553">
    <property type="entry name" value="PBP2_NrtA_CpmA_like"/>
    <property type="match status" value="1"/>
</dbReference>
<evidence type="ECO:0000256" key="8">
    <source>
        <dbReference type="ARBA" id="ARBA00023136"/>
    </source>
</evidence>
<dbReference type="SUPFAM" id="SSF53850">
    <property type="entry name" value="Periplasmic binding protein-like II"/>
    <property type="match status" value="1"/>
</dbReference>
<comment type="caution">
    <text evidence="10">The sequence shown here is derived from an EMBL/GenBank/DDBJ whole genome shotgun (WGS) entry which is preliminary data.</text>
</comment>
<comment type="similarity">
    <text evidence="3">Belongs to the bacterial solute-binding protein SsuA/TauA family.</text>
</comment>
<dbReference type="PANTHER" id="PTHR30024">
    <property type="entry name" value="ALIPHATIC SULFONATES-BINDING PROTEIN-RELATED"/>
    <property type="match status" value="1"/>
</dbReference>
<dbReference type="OrthoDB" id="10037at2157"/>
<dbReference type="AlphaFoldDB" id="F9CZ37"/>
<dbReference type="NCBIfam" id="TIGR01728">
    <property type="entry name" value="SsuA_fam"/>
    <property type="match status" value="1"/>
</dbReference>
<dbReference type="GO" id="GO:0016020">
    <property type="term" value="C:membrane"/>
    <property type="evidence" value="ECO:0007669"/>
    <property type="project" value="InterPro"/>
</dbReference>
<organism evidence="10 11">
    <name type="scientific">Nitrosarchaeum koreense MY1</name>
    <dbReference type="NCBI Taxonomy" id="1001994"/>
    <lineage>
        <taxon>Archaea</taxon>
        <taxon>Nitrososphaerota</taxon>
        <taxon>Nitrososphaeria</taxon>
        <taxon>Nitrosopumilales</taxon>
        <taxon>Nitrosopumilaceae</taxon>
        <taxon>Nitrosarchaeum</taxon>
    </lineage>
</organism>
<dbReference type="PATRIC" id="fig|1001994.6.peg.1424"/>
<dbReference type="RefSeq" id="WP_007551127.1">
    <property type="nucleotide sequence ID" value="NZ_AFPU01000001.1"/>
</dbReference>
<dbReference type="Gene3D" id="3.40.190.10">
    <property type="entry name" value="Periplasmic binding protein-like II"/>
    <property type="match status" value="2"/>
</dbReference>
<dbReference type="PANTHER" id="PTHR30024:SF47">
    <property type="entry name" value="TAURINE-BINDING PERIPLASMIC PROTEIN"/>
    <property type="match status" value="1"/>
</dbReference>
<gene>
    <name evidence="10" type="ORF">MY1_1439</name>
</gene>
<dbReference type="STRING" id="1001994.MY1_1439"/>
<evidence type="ECO:0000256" key="1">
    <source>
        <dbReference type="ARBA" id="ARBA00004308"/>
    </source>
</evidence>
<evidence type="ECO:0000313" key="10">
    <source>
        <dbReference type="EMBL" id="EGP94195.1"/>
    </source>
</evidence>
<evidence type="ECO:0000313" key="11">
    <source>
        <dbReference type="Proteomes" id="UP000004440"/>
    </source>
</evidence>
<evidence type="ECO:0000256" key="2">
    <source>
        <dbReference type="ARBA" id="ARBA00004418"/>
    </source>
</evidence>
<keyword evidence="4" id="KW-0813">Transport</keyword>
<evidence type="ECO:0000256" key="5">
    <source>
        <dbReference type="ARBA" id="ARBA00022475"/>
    </source>
</evidence>
<dbReference type="GO" id="GO:0042626">
    <property type="term" value="F:ATPase-coupled transmembrane transporter activity"/>
    <property type="evidence" value="ECO:0007669"/>
    <property type="project" value="InterPro"/>
</dbReference>
<protein>
    <submittedName>
        <fullName evidence="10">Putative NLPA lipoprotein</fullName>
    </submittedName>
</protein>
<evidence type="ECO:0000256" key="7">
    <source>
        <dbReference type="ARBA" id="ARBA00022729"/>
    </source>
</evidence>
<name>F9CZ37_9ARCH</name>